<dbReference type="InterPro" id="IPR001584">
    <property type="entry name" value="Integrase_cat-core"/>
</dbReference>
<dbReference type="CDD" id="cd09272">
    <property type="entry name" value="RNase_HI_RT_Ty1"/>
    <property type="match status" value="1"/>
</dbReference>
<evidence type="ECO:0000259" key="3">
    <source>
        <dbReference type="PROSITE" id="PS50994"/>
    </source>
</evidence>
<proteinExistence type="predicted"/>
<feature type="compositionally biased region" description="Low complexity" evidence="2">
    <location>
        <begin position="307"/>
        <end position="320"/>
    </location>
</feature>
<feature type="region of interest" description="Disordered" evidence="2">
    <location>
        <begin position="1"/>
        <end position="40"/>
    </location>
</feature>
<name>A0AAD9HWE3_9PEZI</name>
<feature type="compositionally biased region" description="Acidic residues" evidence="2">
    <location>
        <begin position="1651"/>
        <end position="1660"/>
    </location>
</feature>
<dbReference type="InterPro" id="IPR025724">
    <property type="entry name" value="GAG-pre-integrase_dom"/>
</dbReference>
<evidence type="ECO:0000313" key="4">
    <source>
        <dbReference type="EMBL" id="KAK2066234.1"/>
    </source>
</evidence>
<accession>A0AAD9HWE3</accession>
<feature type="domain" description="Integrase catalytic" evidence="3">
    <location>
        <begin position="655"/>
        <end position="832"/>
    </location>
</feature>
<dbReference type="Pfam" id="PF07727">
    <property type="entry name" value="RVT_2"/>
    <property type="match status" value="2"/>
</dbReference>
<dbReference type="Proteomes" id="UP001217918">
    <property type="component" value="Unassembled WGS sequence"/>
</dbReference>
<reference evidence="4" key="1">
    <citation type="journal article" date="2023" name="Mol. Plant Microbe Interact.">
        <title>Elucidating the Obligate Nature and Biological Capacity of an Invasive Fungal Corn Pathogen.</title>
        <authorList>
            <person name="MacCready J.S."/>
            <person name="Roggenkamp E.M."/>
            <person name="Gdanetz K."/>
            <person name="Chilvers M.I."/>
        </authorList>
    </citation>
    <scope>NUCLEOTIDE SEQUENCE</scope>
    <source>
        <strain evidence="4">PM02</strain>
    </source>
</reference>
<dbReference type="GO" id="GO:0003723">
    <property type="term" value="F:RNA binding"/>
    <property type="evidence" value="ECO:0007669"/>
    <property type="project" value="UniProtKB-KW"/>
</dbReference>
<feature type="compositionally biased region" description="Polar residues" evidence="2">
    <location>
        <begin position="1376"/>
        <end position="1390"/>
    </location>
</feature>
<feature type="region of interest" description="Disordered" evidence="2">
    <location>
        <begin position="1608"/>
        <end position="1701"/>
    </location>
</feature>
<keyword evidence="1" id="KW-0694">RNA-binding</keyword>
<protein>
    <recommendedName>
        <fullName evidence="3">Integrase catalytic domain-containing protein</fullName>
    </recommendedName>
</protein>
<evidence type="ECO:0000313" key="5">
    <source>
        <dbReference type="Proteomes" id="UP001217918"/>
    </source>
</evidence>
<feature type="region of interest" description="Disordered" evidence="2">
    <location>
        <begin position="305"/>
        <end position="358"/>
    </location>
</feature>
<feature type="compositionally biased region" description="Basic and acidic residues" evidence="2">
    <location>
        <begin position="1685"/>
        <end position="1701"/>
    </location>
</feature>
<dbReference type="Pfam" id="PF13976">
    <property type="entry name" value="gag_pre-integrs"/>
    <property type="match status" value="1"/>
</dbReference>
<dbReference type="InterPro" id="IPR012337">
    <property type="entry name" value="RNaseH-like_sf"/>
</dbReference>
<feature type="region of interest" description="Disordered" evidence="2">
    <location>
        <begin position="1369"/>
        <end position="1390"/>
    </location>
</feature>
<feature type="region of interest" description="Disordered" evidence="2">
    <location>
        <begin position="919"/>
        <end position="945"/>
    </location>
</feature>
<organism evidence="4 5">
    <name type="scientific">Phyllachora maydis</name>
    <dbReference type="NCBI Taxonomy" id="1825666"/>
    <lineage>
        <taxon>Eukaryota</taxon>
        <taxon>Fungi</taxon>
        <taxon>Dikarya</taxon>
        <taxon>Ascomycota</taxon>
        <taxon>Pezizomycotina</taxon>
        <taxon>Sordariomycetes</taxon>
        <taxon>Sordariomycetidae</taxon>
        <taxon>Phyllachorales</taxon>
        <taxon>Phyllachoraceae</taxon>
        <taxon>Phyllachora</taxon>
    </lineage>
</organism>
<feature type="compositionally biased region" description="Low complexity" evidence="2">
    <location>
        <begin position="343"/>
        <end position="352"/>
    </location>
</feature>
<dbReference type="EMBL" id="JAQQPM010000001">
    <property type="protein sequence ID" value="KAK2066234.1"/>
    <property type="molecule type" value="Genomic_DNA"/>
</dbReference>
<dbReference type="SUPFAM" id="SSF53098">
    <property type="entry name" value="Ribonuclease H-like"/>
    <property type="match status" value="1"/>
</dbReference>
<dbReference type="InterPro" id="IPR013103">
    <property type="entry name" value="RVT_2"/>
</dbReference>
<dbReference type="PANTHER" id="PTHR11439">
    <property type="entry name" value="GAG-POL-RELATED RETROTRANSPOSON"/>
    <property type="match status" value="1"/>
</dbReference>
<dbReference type="GO" id="GO:0015074">
    <property type="term" value="P:DNA integration"/>
    <property type="evidence" value="ECO:0007669"/>
    <property type="project" value="InterPro"/>
</dbReference>
<evidence type="ECO:0000256" key="2">
    <source>
        <dbReference type="SAM" id="MobiDB-lite"/>
    </source>
</evidence>
<dbReference type="Gene3D" id="3.30.420.10">
    <property type="entry name" value="Ribonuclease H-like superfamily/Ribonuclease H"/>
    <property type="match status" value="1"/>
</dbReference>
<comment type="caution">
    <text evidence="4">The sequence shown here is derived from an EMBL/GenBank/DDBJ whole genome shotgun (WGS) entry which is preliminary data.</text>
</comment>
<gene>
    <name evidence="4" type="ORF">P8C59_000069</name>
</gene>
<sequence>MADQAKGKGIAPKRASNPADLGQSSRPPPPIRTLLEDKEDGEDYSEVIEVLKYVSAIKNISSTLAFLTNSSNAAAATTGKTSYSPGFDPFSGTMDLDSPLRPPRKEPHLGPAVDSATSNLDPPIDTGSKEGFKDTITSSIVKELSKKAYTIPDDTILLMLLRDSLSSGPRAAISWIYIPSKAFKLLVRQYSRPIESKKEDVYNEFHALTFSTYRKGLSAFNTEFNGYLAKLTMAKIDIDPSLILNQYFKALESKFPSWVLRQKSSIRQARMLGLIASSFNIEYLMADILEECRNPATEAYRAAHIANSSNSTPNSNSNPSKKGKNKKNRSYNLAIEEEEESDSSSNSNYISNSKERPVSPAGIGSIILEVLSRKAPPTYTKLVLDNVLYLPNININIVSRVRYYDSGGRLIKETLYGGDRCCIAVLDFKKSGFFLNVKGSSKPILYANFAFPLGLSSYTTKSIELQRNKIVVEIPSNSIRKEDYRPIIEDTIVSEAIEPNKRYKLRNSPAKGTTLEGIGPSLRGKRPRRPVKPLATAQAPYQSPCKTREPEPLTGTGDLPHVLREPVIEGNKVVEKAIFSPTLKEPNIGQQDYYNLLNLAKLWHVRLGHIGLRLLKKTSSITKGLPNFDKIKEADFHCSSCDRGKAVRRVSKALIPDPPRVLDSIEGDTVKIRPRPYNRNPIVLLLVDRKSRYRWVFNLPNKSGPIVANAIKGFFRGLRNGFGRYPTKFHFDGGTEITDLLTTWLAKRGIKFSTSAPYIHEQNGLVERLVRVILDLELVNSIAITNKETTPFQALFDELEPGIPHIPNLERYRAIGAKGEAIIPLEKRSKSLKFTSRTEECKLLAVLGSKTYLVYIPSRRAVLKTSTVKFIEDNTVLSQPTDNTALEGELVDLDLDLEGAVSPDPSNLNTEKPISIEIGPSKLESYESSSDSELDELSPDKPINPVIVESTRPTISIRKPELPEAFPQTIEPIFAPKPIEVIAPNQPITNEPLDNSDLISEGDKMQLDYYKLLAKTSRYILSFVYKARKRVISKDSTPTTYKQVLKLPRDKRSKWLEAITKEFIQLLELGVFKFLPRSLLPSNRKLITCRNVLKVKKDAKNRPIKYKSRLVARGFMQVEGLDYTVTYASTGIPPTWRILLAIGAVLDWEIEQADFIGAFLNSALREEIYMEIPEGLLDLAASNKAIYKLLLKYGYNPSTPNIIKLSKALYDDCLFIGPNIGYITDLKKRLNKVYAIEDLGPAAYFLGVQIIRDRPNRRLWLNQSQYIEEAVSRFNLADSKPISIPLQPGLVSQLQLEEDIASHLCNSTENKLYQSLVGTAMYIMLLTRYLNSTKDYSICFSCNGNTVADLGPKLSNSSNITTKLSRDFHSKEGSRPLTTTSTTIVDSRNSKGSSRTSIINSSLVPIGLSDSDFAGDKATSKSTYGYLYKLAGGPISWKTKRATTIALSTLEAETDRLTEAIREVQWIIGLFSELHRPIDYPITLYGDNQGSITVANDPALHARTKHTLLKFRYVREQVKAKIVTIIYLNTKSNIDSLSNLDNSVYDIPAPTPAKLAKITPAIHRIAACKAKRRKSAKAYAIVGRAAAAKRYKKRKEAAANTQAYKLAKKEDLRRSKRTAGGNAGRYTTNSGLIANKDDNNAYNRAYVPPTDIEEEEEEDGSSNNNSVNSSTSNSANKGKGSSVYKRGEGALRCEDTLLRKR</sequence>
<dbReference type="GO" id="GO:0005634">
    <property type="term" value="C:nucleus"/>
    <property type="evidence" value="ECO:0007669"/>
    <property type="project" value="UniProtKB-ARBA"/>
</dbReference>
<feature type="region of interest" description="Disordered" evidence="2">
    <location>
        <begin position="103"/>
        <end position="128"/>
    </location>
</feature>
<dbReference type="PANTHER" id="PTHR11439:SF483">
    <property type="entry name" value="PEPTIDE SYNTHASE GLIP-LIKE, PUTATIVE (AFU_ORTHOLOGUE AFUA_3G12920)-RELATED"/>
    <property type="match status" value="1"/>
</dbReference>
<feature type="compositionally biased region" description="Low complexity" evidence="2">
    <location>
        <begin position="920"/>
        <end position="929"/>
    </location>
</feature>
<feature type="region of interest" description="Disordered" evidence="2">
    <location>
        <begin position="506"/>
        <end position="560"/>
    </location>
</feature>
<dbReference type="InterPro" id="IPR036397">
    <property type="entry name" value="RNaseH_sf"/>
</dbReference>
<dbReference type="PROSITE" id="PS50994">
    <property type="entry name" value="INTEGRASE"/>
    <property type="match status" value="1"/>
</dbReference>
<keyword evidence="5" id="KW-1185">Reference proteome</keyword>
<feature type="compositionally biased region" description="Low complexity" evidence="2">
    <location>
        <begin position="1661"/>
        <end position="1676"/>
    </location>
</feature>
<evidence type="ECO:0000256" key="1">
    <source>
        <dbReference type="ARBA" id="ARBA00022884"/>
    </source>
</evidence>